<proteinExistence type="predicted"/>
<dbReference type="Gene3D" id="1.20.1250.20">
    <property type="entry name" value="MFS general substrate transporter like domains"/>
    <property type="match status" value="1"/>
</dbReference>
<dbReference type="Proteomes" id="UP000176998">
    <property type="component" value="Unassembled WGS sequence"/>
</dbReference>
<keyword evidence="4" id="KW-1133">Transmembrane helix</keyword>
<dbReference type="PANTHER" id="PTHR43791:SF62">
    <property type="entry name" value="MAJOR FACILITATOR SUPERFAMILY (MFS) PROFILE DOMAIN-CONTAINING PROTEIN"/>
    <property type="match status" value="1"/>
</dbReference>
<dbReference type="GO" id="GO:0016020">
    <property type="term" value="C:membrane"/>
    <property type="evidence" value="ECO:0007669"/>
    <property type="project" value="UniProtKB-SubCell"/>
</dbReference>
<evidence type="ECO:0000256" key="5">
    <source>
        <dbReference type="ARBA" id="ARBA00023136"/>
    </source>
</evidence>
<accession>A0A1G4B9Y1</accession>
<dbReference type="GeneID" id="34559559"/>
<evidence type="ECO:0000256" key="1">
    <source>
        <dbReference type="ARBA" id="ARBA00004141"/>
    </source>
</evidence>
<sequence length="137" mass="15048">MLPRTRLNEPSGKEDILPPSEGQIEALGINNWRDLERQVVKRLIQAGLSSLNEDLSLEGYQYGTAVSVLSVGYFLGQISSTMIIGKVRPSVYLCWMALVRSKVSVATCGVKDYQGLIAVRFFLGAVEAPPFPGRSFL</sequence>
<keyword evidence="5" id="KW-0472">Membrane</keyword>
<keyword evidence="3" id="KW-0812">Transmembrane</keyword>
<dbReference type="EMBL" id="MJBS01000048">
    <property type="protein sequence ID" value="OHE98211.1"/>
    <property type="molecule type" value="Genomic_DNA"/>
</dbReference>
<comment type="subcellular location">
    <subcellularLocation>
        <location evidence="1">Membrane</location>
        <topology evidence="1">Multi-pass membrane protein</topology>
    </subcellularLocation>
</comment>
<dbReference type="AlphaFoldDB" id="A0A1G4B9Y1"/>
<evidence type="ECO:0000256" key="2">
    <source>
        <dbReference type="ARBA" id="ARBA00022448"/>
    </source>
</evidence>
<evidence type="ECO:0000256" key="3">
    <source>
        <dbReference type="ARBA" id="ARBA00022692"/>
    </source>
</evidence>
<reference evidence="6 7" key="1">
    <citation type="submission" date="2016-09" db="EMBL/GenBank/DDBJ databases">
        <authorList>
            <person name="Capua I."/>
            <person name="De Benedictis P."/>
            <person name="Joannis T."/>
            <person name="Lombin L.H."/>
            <person name="Cattoli G."/>
        </authorList>
    </citation>
    <scope>NUCLEOTIDE SEQUENCE [LARGE SCALE GENOMIC DNA]</scope>
    <source>
        <strain evidence="6 7">IMI 309357</strain>
    </source>
</reference>
<dbReference type="GO" id="GO:0022857">
    <property type="term" value="F:transmembrane transporter activity"/>
    <property type="evidence" value="ECO:0007669"/>
    <property type="project" value="TreeGrafter"/>
</dbReference>
<evidence type="ECO:0000256" key="4">
    <source>
        <dbReference type="ARBA" id="ARBA00022989"/>
    </source>
</evidence>
<name>A0A1G4B9Y1_9PEZI</name>
<dbReference type="RefSeq" id="XP_022475361.1">
    <property type="nucleotide sequence ID" value="XM_022618049.1"/>
</dbReference>
<gene>
    <name evidence="6" type="ORF">CORC01_06408</name>
</gene>
<evidence type="ECO:0000313" key="7">
    <source>
        <dbReference type="Proteomes" id="UP000176998"/>
    </source>
</evidence>
<evidence type="ECO:0000313" key="6">
    <source>
        <dbReference type="EMBL" id="OHE98211.1"/>
    </source>
</evidence>
<protein>
    <submittedName>
        <fullName evidence="6">MFS transporter</fullName>
    </submittedName>
</protein>
<keyword evidence="2" id="KW-0813">Transport</keyword>
<keyword evidence="7" id="KW-1185">Reference proteome</keyword>
<comment type="caution">
    <text evidence="6">The sequence shown here is derived from an EMBL/GenBank/DDBJ whole genome shotgun (WGS) entry which is preliminary data.</text>
</comment>
<dbReference type="PANTHER" id="PTHR43791">
    <property type="entry name" value="PERMEASE-RELATED"/>
    <property type="match status" value="1"/>
</dbReference>
<organism evidence="6 7">
    <name type="scientific">Colletotrichum orchidophilum</name>
    <dbReference type="NCBI Taxonomy" id="1209926"/>
    <lineage>
        <taxon>Eukaryota</taxon>
        <taxon>Fungi</taxon>
        <taxon>Dikarya</taxon>
        <taxon>Ascomycota</taxon>
        <taxon>Pezizomycotina</taxon>
        <taxon>Sordariomycetes</taxon>
        <taxon>Hypocreomycetidae</taxon>
        <taxon>Glomerellales</taxon>
        <taxon>Glomerellaceae</taxon>
        <taxon>Colletotrichum</taxon>
    </lineage>
</organism>
<dbReference type="InterPro" id="IPR036259">
    <property type="entry name" value="MFS_trans_sf"/>
</dbReference>
<dbReference type="SUPFAM" id="SSF103473">
    <property type="entry name" value="MFS general substrate transporter"/>
    <property type="match status" value="1"/>
</dbReference>
<dbReference type="OrthoDB" id="4790282at2759"/>